<keyword evidence="3 7" id="KW-0813">Transport</keyword>
<feature type="transmembrane region" description="Helical" evidence="8">
    <location>
        <begin position="186"/>
        <end position="207"/>
    </location>
</feature>
<dbReference type="PROSITE" id="PS00216">
    <property type="entry name" value="SUGAR_TRANSPORT_1"/>
    <property type="match status" value="1"/>
</dbReference>
<dbReference type="GeneID" id="63732295"/>
<dbReference type="GO" id="GO:0016020">
    <property type="term" value="C:membrane"/>
    <property type="evidence" value="ECO:0007669"/>
    <property type="project" value="UniProtKB-SubCell"/>
</dbReference>
<dbReference type="PROSITE" id="PS50850">
    <property type="entry name" value="MFS"/>
    <property type="match status" value="1"/>
</dbReference>
<feature type="transmembrane region" description="Helical" evidence="8">
    <location>
        <begin position="369"/>
        <end position="389"/>
    </location>
</feature>
<dbReference type="Pfam" id="PF00083">
    <property type="entry name" value="Sugar_tr"/>
    <property type="match status" value="1"/>
</dbReference>
<evidence type="ECO:0000313" key="11">
    <source>
        <dbReference type="Proteomes" id="UP000184073"/>
    </source>
</evidence>
<comment type="similarity">
    <text evidence="2 7">Belongs to the major facilitator superfamily. Sugar transporter (TC 2.A.1.1) family.</text>
</comment>
<dbReference type="InterPro" id="IPR050360">
    <property type="entry name" value="MFS_Sugar_Transporters"/>
</dbReference>
<evidence type="ECO:0000256" key="7">
    <source>
        <dbReference type="RuleBase" id="RU003346"/>
    </source>
</evidence>
<feature type="domain" description="Major facilitator superfamily (MFS) profile" evidence="9">
    <location>
        <begin position="19"/>
        <end position="462"/>
    </location>
</feature>
<sequence length="510" mass="56906">MFRQLFKPLGVFNSTLARSVLTICISQMAYGFDNQGFSGIQSMDAFERQFGKWDPKTKAYVLPTTWLSMFNSFGFIGLFVGVYIGSMVSERYGRRWCMFSMSCWALVTATITITSRSSSQIMVGRVLNYLFMGMELSVVPVFQAEITPKTARGFVVGTYQLSPTIGGLVVNAVCYATQYRKDNSQFLIPFGLFYIIPSFIICSIWFIPESPRWLVSKDRHEEALIELTRLRTKRFTPEEIDEELQDTILGFQLERDAQKGSLQEIFAGTNLRRTLIVFAVNFFLQATGQVFTSKYGAIFIKSLGTINQFKMSMISAVINFFVSLGSMCIVDTVGRPRMLVSGGIVQAAALMTMGGLGTVSNASYEVRSAIVAMMVLYGTSFTFGWAPLVHTLSTELPSARLRDVTYRCGALVNVATTFVVSFTLPYLLNAGYANLQSKVGFVYGSFAVLSVIFAFFFVPDCRGRSLEEVNRLFEANVPARKFQSANIADIEPVEETSTTTKSDRTQTRLV</sequence>
<protein>
    <recommendedName>
        <fullName evidence="9">Major facilitator superfamily (MFS) profile domain-containing protein</fullName>
    </recommendedName>
</protein>
<feature type="transmembrane region" description="Helical" evidence="8">
    <location>
        <begin position="410"/>
        <end position="428"/>
    </location>
</feature>
<reference evidence="11" key="1">
    <citation type="journal article" date="2017" name="Genome Biol.">
        <title>Comparative genomics reveals high biological diversity and specific adaptations in the industrially and medically important fungal genus Aspergillus.</title>
        <authorList>
            <person name="de Vries R.P."/>
            <person name="Riley R."/>
            <person name="Wiebenga A."/>
            <person name="Aguilar-Osorio G."/>
            <person name="Amillis S."/>
            <person name="Uchima C.A."/>
            <person name="Anderluh G."/>
            <person name="Asadollahi M."/>
            <person name="Askin M."/>
            <person name="Barry K."/>
            <person name="Battaglia E."/>
            <person name="Bayram O."/>
            <person name="Benocci T."/>
            <person name="Braus-Stromeyer S.A."/>
            <person name="Caldana C."/>
            <person name="Canovas D."/>
            <person name="Cerqueira G.C."/>
            <person name="Chen F."/>
            <person name="Chen W."/>
            <person name="Choi C."/>
            <person name="Clum A."/>
            <person name="Dos Santos R.A."/>
            <person name="Damasio A.R."/>
            <person name="Diallinas G."/>
            <person name="Emri T."/>
            <person name="Fekete E."/>
            <person name="Flipphi M."/>
            <person name="Freyberg S."/>
            <person name="Gallo A."/>
            <person name="Gournas C."/>
            <person name="Habgood R."/>
            <person name="Hainaut M."/>
            <person name="Harispe M.L."/>
            <person name="Henrissat B."/>
            <person name="Hilden K.S."/>
            <person name="Hope R."/>
            <person name="Hossain A."/>
            <person name="Karabika E."/>
            <person name="Karaffa L."/>
            <person name="Karanyi Z."/>
            <person name="Krasevec N."/>
            <person name="Kuo A."/>
            <person name="Kusch H."/>
            <person name="LaButti K."/>
            <person name="Lagendijk E.L."/>
            <person name="Lapidus A."/>
            <person name="Levasseur A."/>
            <person name="Lindquist E."/>
            <person name="Lipzen A."/>
            <person name="Logrieco A.F."/>
            <person name="MacCabe A."/>
            <person name="Maekelae M.R."/>
            <person name="Malavazi I."/>
            <person name="Melin P."/>
            <person name="Meyer V."/>
            <person name="Mielnichuk N."/>
            <person name="Miskei M."/>
            <person name="Molnar A.P."/>
            <person name="Mule G."/>
            <person name="Ngan C.Y."/>
            <person name="Orejas M."/>
            <person name="Orosz E."/>
            <person name="Ouedraogo J.P."/>
            <person name="Overkamp K.M."/>
            <person name="Park H.-S."/>
            <person name="Perrone G."/>
            <person name="Piumi F."/>
            <person name="Punt P.J."/>
            <person name="Ram A.F."/>
            <person name="Ramon A."/>
            <person name="Rauscher S."/>
            <person name="Record E."/>
            <person name="Riano-Pachon D.M."/>
            <person name="Robert V."/>
            <person name="Roehrig J."/>
            <person name="Ruller R."/>
            <person name="Salamov A."/>
            <person name="Salih N.S."/>
            <person name="Samson R.A."/>
            <person name="Sandor E."/>
            <person name="Sanguinetti M."/>
            <person name="Schuetze T."/>
            <person name="Sepcic K."/>
            <person name="Shelest E."/>
            <person name="Sherlock G."/>
            <person name="Sophianopoulou V."/>
            <person name="Squina F.M."/>
            <person name="Sun H."/>
            <person name="Susca A."/>
            <person name="Todd R.B."/>
            <person name="Tsang A."/>
            <person name="Unkles S.E."/>
            <person name="van de Wiele N."/>
            <person name="van Rossen-Uffink D."/>
            <person name="Oliveira J.V."/>
            <person name="Vesth T.C."/>
            <person name="Visser J."/>
            <person name="Yu J.-H."/>
            <person name="Zhou M."/>
            <person name="Andersen M.R."/>
            <person name="Archer D.B."/>
            <person name="Baker S.E."/>
            <person name="Benoit I."/>
            <person name="Brakhage A.A."/>
            <person name="Braus G.H."/>
            <person name="Fischer R."/>
            <person name="Frisvad J.C."/>
            <person name="Goldman G.H."/>
            <person name="Houbraken J."/>
            <person name="Oakley B."/>
            <person name="Pocsi I."/>
            <person name="Scazzocchio C."/>
            <person name="Seiboth B."/>
            <person name="vanKuyk P.A."/>
            <person name="Wortman J."/>
            <person name="Dyer P.S."/>
            <person name="Grigoriev I.V."/>
        </authorList>
    </citation>
    <scope>NUCLEOTIDE SEQUENCE [LARGE SCALE GENOMIC DNA]</scope>
    <source>
        <strain evidence="11">CBS 583.65</strain>
    </source>
</reference>
<dbReference type="Proteomes" id="UP000184073">
    <property type="component" value="Unassembled WGS sequence"/>
</dbReference>
<feature type="transmembrane region" description="Helical" evidence="8">
    <location>
        <begin position="311"/>
        <end position="330"/>
    </location>
</feature>
<feature type="transmembrane region" description="Helical" evidence="8">
    <location>
        <begin position="60"/>
        <end position="84"/>
    </location>
</feature>
<dbReference type="RefSeq" id="XP_040664037.1">
    <property type="nucleotide sequence ID" value="XM_040816784.1"/>
</dbReference>
<dbReference type="InterPro" id="IPR005829">
    <property type="entry name" value="Sugar_transporter_CS"/>
</dbReference>
<dbReference type="AlphaFoldDB" id="A0A1L9PA02"/>
<dbReference type="InterPro" id="IPR005828">
    <property type="entry name" value="MFS_sugar_transport-like"/>
</dbReference>
<dbReference type="GO" id="GO:0005351">
    <property type="term" value="F:carbohydrate:proton symporter activity"/>
    <property type="evidence" value="ECO:0007669"/>
    <property type="project" value="TreeGrafter"/>
</dbReference>
<evidence type="ECO:0000256" key="4">
    <source>
        <dbReference type="ARBA" id="ARBA00022692"/>
    </source>
</evidence>
<dbReference type="InterPro" id="IPR020846">
    <property type="entry name" value="MFS_dom"/>
</dbReference>
<dbReference type="VEuPathDB" id="FungiDB:ASPVEDRAFT_79935"/>
<comment type="subcellular location">
    <subcellularLocation>
        <location evidence="1">Membrane</location>
        <topology evidence="1">Multi-pass membrane protein</topology>
    </subcellularLocation>
</comment>
<feature type="transmembrane region" description="Helical" evidence="8">
    <location>
        <begin position="337"/>
        <end position="357"/>
    </location>
</feature>
<proteinExistence type="inferred from homology"/>
<name>A0A1L9PA02_ASPVE</name>
<accession>A0A1L9PA02</accession>
<evidence type="ECO:0000256" key="5">
    <source>
        <dbReference type="ARBA" id="ARBA00022989"/>
    </source>
</evidence>
<dbReference type="STRING" id="1036611.A0A1L9PA02"/>
<evidence type="ECO:0000256" key="1">
    <source>
        <dbReference type="ARBA" id="ARBA00004141"/>
    </source>
</evidence>
<keyword evidence="6 8" id="KW-0472">Membrane</keyword>
<dbReference type="InterPro" id="IPR003663">
    <property type="entry name" value="Sugar/inositol_transpt"/>
</dbReference>
<dbReference type="Gene3D" id="1.20.1250.20">
    <property type="entry name" value="MFS general substrate transporter like domains"/>
    <property type="match status" value="1"/>
</dbReference>
<evidence type="ECO:0000313" key="10">
    <source>
        <dbReference type="EMBL" id="OJI98274.1"/>
    </source>
</evidence>
<dbReference type="SUPFAM" id="SSF103473">
    <property type="entry name" value="MFS general substrate transporter"/>
    <property type="match status" value="1"/>
</dbReference>
<evidence type="ECO:0000256" key="8">
    <source>
        <dbReference type="SAM" id="Phobius"/>
    </source>
</evidence>
<keyword evidence="5 8" id="KW-1133">Transmembrane helix</keyword>
<dbReference type="InterPro" id="IPR036259">
    <property type="entry name" value="MFS_trans_sf"/>
</dbReference>
<evidence type="ECO:0000259" key="9">
    <source>
        <dbReference type="PROSITE" id="PS50850"/>
    </source>
</evidence>
<dbReference type="PANTHER" id="PTHR48022:SF2">
    <property type="entry name" value="PLASTIDIC GLUCOSE TRANSPORTER 4"/>
    <property type="match status" value="1"/>
</dbReference>
<evidence type="ECO:0000256" key="2">
    <source>
        <dbReference type="ARBA" id="ARBA00010992"/>
    </source>
</evidence>
<dbReference type="EMBL" id="KV878126">
    <property type="protein sequence ID" value="OJI98274.1"/>
    <property type="molecule type" value="Genomic_DNA"/>
</dbReference>
<gene>
    <name evidence="10" type="ORF">ASPVEDRAFT_79935</name>
</gene>
<keyword evidence="4 8" id="KW-0812">Transmembrane</keyword>
<dbReference type="NCBIfam" id="TIGR00879">
    <property type="entry name" value="SP"/>
    <property type="match status" value="1"/>
</dbReference>
<feature type="transmembrane region" description="Helical" evidence="8">
    <location>
        <begin position="154"/>
        <end position="174"/>
    </location>
</feature>
<dbReference type="PANTHER" id="PTHR48022">
    <property type="entry name" value="PLASTIDIC GLUCOSE TRANSPORTER 4"/>
    <property type="match status" value="1"/>
</dbReference>
<dbReference type="OrthoDB" id="6612291at2759"/>
<organism evidence="10 11">
    <name type="scientific">Aspergillus versicolor CBS 583.65</name>
    <dbReference type="NCBI Taxonomy" id="1036611"/>
    <lineage>
        <taxon>Eukaryota</taxon>
        <taxon>Fungi</taxon>
        <taxon>Dikarya</taxon>
        <taxon>Ascomycota</taxon>
        <taxon>Pezizomycotina</taxon>
        <taxon>Eurotiomycetes</taxon>
        <taxon>Eurotiomycetidae</taxon>
        <taxon>Eurotiales</taxon>
        <taxon>Aspergillaceae</taxon>
        <taxon>Aspergillus</taxon>
        <taxon>Aspergillus subgen. Nidulantes</taxon>
    </lineage>
</organism>
<keyword evidence="11" id="KW-1185">Reference proteome</keyword>
<evidence type="ECO:0000256" key="3">
    <source>
        <dbReference type="ARBA" id="ARBA00022448"/>
    </source>
</evidence>
<feature type="transmembrane region" description="Helical" evidence="8">
    <location>
        <begin position="96"/>
        <end position="114"/>
    </location>
</feature>
<evidence type="ECO:0000256" key="6">
    <source>
        <dbReference type="ARBA" id="ARBA00023136"/>
    </source>
</evidence>
<feature type="transmembrane region" description="Helical" evidence="8">
    <location>
        <begin position="440"/>
        <end position="458"/>
    </location>
</feature>